<protein>
    <submittedName>
        <fullName evidence="2">Uncharacterized protein</fullName>
    </submittedName>
</protein>
<feature type="compositionally biased region" description="Low complexity" evidence="1">
    <location>
        <begin position="29"/>
        <end position="44"/>
    </location>
</feature>
<sequence>MLHVAAMHAKAPTWQDNRWFGHFRPRPLAPRTTARPTPSEAPTAPNHPPRRLNDEAAQPTPPDIHRQLGTLSQTNYPRE</sequence>
<dbReference type="EMBL" id="BAAANC010000003">
    <property type="protein sequence ID" value="GAA1545922.1"/>
    <property type="molecule type" value="Genomic_DNA"/>
</dbReference>
<comment type="caution">
    <text evidence="2">The sequence shown here is derived from an EMBL/GenBank/DDBJ whole genome shotgun (WGS) entry which is preliminary data.</text>
</comment>
<evidence type="ECO:0000313" key="2">
    <source>
        <dbReference type="EMBL" id="GAA1545922.1"/>
    </source>
</evidence>
<evidence type="ECO:0000313" key="3">
    <source>
        <dbReference type="Proteomes" id="UP001500363"/>
    </source>
</evidence>
<organism evidence="2 3">
    <name type="scientific">Kribbella lupini</name>
    <dbReference type="NCBI Taxonomy" id="291602"/>
    <lineage>
        <taxon>Bacteria</taxon>
        <taxon>Bacillati</taxon>
        <taxon>Actinomycetota</taxon>
        <taxon>Actinomycetes</taxon>
        <taxon>Propionibacteriales</taxon>
        <taxon>Kribbellaceae</taxon>
        <taxon>Kribbella</taxon>
    </lineage>
</organism>
<feature type="region of interest" description="Disordered" evidence="1">
    <location>
        <begin position="1"/>
        <end position="79"/>
    </location>
</feature>
<reference evidence="2 3" key="1">
    <citation type="journal article" date="2019" name="Int. J. Syst. Evol. Microbiol.">
        <title>The Global Catalogue of Microorganisms (GCM) 10K type strain sequencing project: providing services to taxonomists for standard genome sequencing and annotation.</title>
        <authorList>
            <consortium name="The Broad Institute Genomics Platform"/>
            <consortium name="The Broad Institute Genome Sequencing Center for Infectious Disease"/>
            <person name="Wu L."/>
            <person name="Ma J."/>
        </authorList>
    </citation>
    <scope>NUCLEOTIDE SEQUENCE [LARGE SCALE GENOMIC DNA]</scope>
    <source>
        <strain evidence="2 3">JCM 14303</strain>
    </source>
</reference>
<feature type="compositionally biased region" description="Polar residues" evidence="1">
    <location>
        <begin position="69"/>
        <end position="79"/>
    </location>
</feature>
<evidence type="ECO:0000256" key="1">
    <source>
        <dbReference type="SAM" id="MobiDB-lite"/>
    </source>
</evidence>
<dbReference type="Proteomes" id="UP001500363">
    <property type="component" value="Unassembled WGS sequence"/>
</dbReference>
<gene>
    <name evidence="2" type="ORF">GCM10009741_56770</name>
</gene>
<accession>A0ABN2BU04</accession>
<keyword evidence="3" id="KW-1185">Reference proteome</keyword>
<name>A0ABN2BU04_9ACTN</name>
<proteinExistence type="predicted"/>